<protein>
    <recommendedName>
        <fullName evidence="3">Queuosine biosynthesis protein QueD</fullName>
    </recommendedName>
</protein>
<organism evidence="1 2">
    <name type="scientific">Vibrio viridaestus</name>
    <dbReference type="NCBI Taxonomy" id="2487322"/>
    <lineage>
        <taxon>Bacteria</taxon>
        <taxon>Pseudomonadati</taxon>
        <taxon>Pseudomonadota</taxon>
        <taxon>Gammaproteobacteria</taxon>
        <taxon>Vibrionales</taxon>
        <taxon>Vibrionaceae</taxon>
        <taxon>Vibrio</taxon>
    </lineage>
</organism>
<proteinExistence type="predicted"/>
<evidence type="ECO:0000313" key="2">
    <source>
        <dbReference type="Proteomes" id="UP000281112"/>
    </source>
</evidence>
<comment type="caution">
    <text evidence="1">The sequence shown here is derived from an EMBL/GenBank/DDBJ whole genome shotgun (WGS) entry which is preliminary data.</text>
</comment>
<evidence type="ECO:0000313" key="1">
    <source>
        <dbReference type="EMBL" id="RQW64173.1"/>
    </source>
</evidence>
<gene>
    <name evidence="1" type="ORF">EES38_06175</name>
</gene>
<reference evidence="1 2" key="1">
    <citation type="submission" date="2018-11" db="EMBL/GenBank/DDBJ databases">
        <title>Vibrio LJC006 sp. nov., isolated from seawater during the bloom of the enteromorpha.</title>
        <authorList>
            <person name="Liang J."/>
        </authorList>
    </citation>
    <scope>NUCLEOTIDE SEQUENCE [LARGE SCALE GENOMIC DNA]</scope>
    <source>
        <strain evidence="1 2">LJC006</strain>
    </source>
</reference>
<dbReference type="InterPro" id="IPR021879">
    <property type="entry name" value="VC2046_fam"/>
</dbReference>
<accession>A0A3N9TK37</accession>
<dbReference type="EMBL" id="RJVQ01000002">
    <property type="protein sequence ID" value="RQW64173.1"/>
    <property type="molecule type" value="Genomic_DNA"/>
</dbReference>
<dbReference type="OrthoDB" id="7061360at2"/>
<dbReference type="Proteomes" id="UP000281112">
    <property type="component" value="Unassembled WGS sequence"/>
</dbReference>
<evidence type="ECO:0008006" key="3">
    <source>
        <dbReference type="Google" id="ProtNLM"/>
    </source>
</evidence>
<dbReference type="Pfam" id="PF11993">
    <property type="entry name" value="VC2046"/>
    <property type="match status" value="1"/>
</dbReference>
<name>A0A3N9TK37_9VIBR</name>
<dbReference type="RefSeq" id="WP_124936293.1">
    <property type="nucleotide sequence ID" value="NZ_RJVQ01000002.1"/>
</dbReference>
<keyword evidence="2" id="KW-1185">Reference proteome</keyword>
<dbReference type="AlphaFoldDB" id="A0A3N9TK37"/>
<sequence>MKEIDLISANLINEIQCGSNVNQAISSNRRADFALLLAMLSSDARESTPVEVVTQTETNDAVLAKQFGIRDRQPLTSSQDSYSNSANIAQQFHEAGISSAKLKHYLTPEPLCYQPENTLGLPEDLYHNLSGHVIRQMKHQTSRQNLDMNLYHQLVDARVKDQLAVHA</sequence>